<dbReference type="EMBL" id="JADGKB010000006">
    <property type="protein sequence ID" value="KAJ3261324.1"/>
    <property type="molecule type" value="Genomic_DNA"/>
</dbReference>
<evidence type="ECO:0000259" key="6">
    <source>
        <dbReference type="PROSITE" id="PS51821"/>
    </source>
</evidence>
<dbReference type="InterPro" id="IPR037525">
    <property type="entry name" value="Velvet_dom"/>
</dbReference>
<dbReference type="PANTHER" id="PTHR33572:SF18">
    <property type="entry name" value="SPORE DEVELOPMENT REGULATOR VOSA"/>
    <property type="match status" value="1"/>
</dbReference>
<comment type="subcellular location">
    <subcellularLocation>
        <location evidence="1">Nucleus</location>
    </subcellularLocation>
</comment>
<evidence type="ECO:0000256" key="2">
    <source>
        <dbReference type="ARBA" id="ARBA00023015"/>
    </source>
</evidence>
<dbReference type="Pfam" id="PF11754">
    <property type="entry name" value="Velvet"/>
    <property type="match status" value="1"/>
</dbReference>
<keyword evidence="4" id="KW-0539">Nucleus</keyword>
<comment type="caution">
    <text evidence="7">The sequence shown here is derived from an EMBL/GenBank/DDBJ whole genome shotgun (WGS) entry which is preliminary data.</text>
</comment>
<sequence length="473" mass="54403">MESSESSQIVKKTANIQLTEQAATSTNSCCLKLRQSPIQAEVSPIGGNDKDKKQLEPAAIVEITQIELNPTEVAYQPFLFATAVLLDAETLKEVHFLEDKSTPVLTGSTSSSVHYLLDPDNELSTGMFLIFPDICVRKEGSGSPNPLSTSRKVLQQADVITDTFEIFSSTALKKKKLPPTALSRSFSQQGIRMKLKRQPRSNWIIENAENSPPLKRRAQDSDNPEEESDKKKVRAARLAKPKVIDNESDDNEFHDTQKEESSPQSSKNSKSRISDLLNAGNEIESQKWDSTNNQVVKDGRLEKYEHSEHFEYKKGCISDPKDHYRTSSLPRLKRYGDYYLPAHDDYHRQQYNSYLQEQANHFHSKFEDDFRSRDPYMDAVKEEPQDLYRYSHSPGPRLPPIRSISESTPYPLPNFDYGYYNAEGKPYSKNSPYLRYWQNLEDRSYEYPHKYGGGYRMPYYPENYYRAAHENLQ</sequence>
<protein>
    <recommendedName>
        <fullName evidence="6">Velvet domain-containing protein</fullName>
    </recommendedName>
</protein>
<keyword evidence="8" id="KW-1185">Reference proteome</keyword>
<evidence type="ECO:0000313" key="7">
    <source>
        <dbReference type="EMBL" id="KAJ3261324.1"/>
    </source>
</evidence>
<dbReference type="PROSITE" id="PS51821">
    <property type="entry name" value="VELVET"/>
    <property type="match status" value="1"/>
</dbReference>
<dbReference type="PANTHER" id="PTHR33572">
    <property type="entry name" value="SPORE DEVELOPMENT REGULATOR VOSA"/>
    <property type="match status" value="1"/>
</dbReference>
<evidence type="ECO:0000313" key="8">
    <source>
        <dbReference type="Proteomes" id="UP001210925"/>
    </source>
</evidence>
<feature type="region of interest" description="Disordered" evidence="5">
    <location>
        <begin position="178"/>
        <end position="273"/>
    </location>
</feature>
<proteinExistence type="predicted"/>
<name>A0AAD5UM77_9FUNG</name>
<evidence type="ECO:0000256" key="4">
    <source>
        <dbReference type="ARBA" id="ARBA00023242"/>
    </source>
</evidence>
<dbReference type="InterPro" id="IPR021740">
    <property type="entry name" value="Velvet"/>
</dbReference>
<evidence type="ECO:0000256" key="1">
    <source>
        <dbReference type="ARBA" id="ARBA00004123"/>
    </source>
</evidence>
<keyword evidence="3" id="KW-0804">Transcription</keyword>
<dbReference type="Gene3D" id="2.60.40.3960">
    <property type="entry name" value="Velvet domain"/>
    <property type="match status" value="1"/>
</dbReference>
<dbReference type="InterPro" id="IPR038491">
    <property type="entry name" value="Velvet_dom_sf"/>
</dbReference>
<dbReference type="AlphaFoldDB" id="A0AAD5UM77"/>
<gene>
    <name evidence="7" type="ORF">HK103_005932</name>
</gene>
<dbReference type="GO" id="GO:0005634">
    <property type="term" value="C:nucleus"/>
    <property type="evidence" value="ECO:0007669"/>
    <property type="project" value="UniProtKB-SubCell"/>
</dbReference>
<reference evidence="7" key="1">
    <citation type="submission" date="2020-05" db="EMBL/GenBank/DDBJ databases">
        <title>Phylogenomic resolution of chytrid fungi.</title>
        <authorList>
            <person name="Stajich J.E."/>
            <person name="Amses K."/>
            <person name="Simmons R."/>
            <person name="Seto K."/>
            <person name="Myers J."/>
            <person name="Bonds A."/>
            <person name="Quandt C.A."/>
            <person name="Barry K."/>
            <person name="Liu P."/>
            <person name="Grigoriev I."/>
            <person name="Longcore J.E."/>
            <person name="James T.Y."/>
        </authorList>
    </citation>
    <scope>NUCLEOTIDE SEQUENCE</scope>
    <source>
        <strain evidence="7">PLAUS21</strain>
    </source>
</reference>
<feature type="domain" description="Velvet" evidence="6">
    <location>
        <begin position="24"/>
        <end position="196"/>
    </location>
</feature>
<evidence type="ECO:0000256" key="3">
    <source>
        <dbReference type="ARBA" id="ARBA00023163"/>
    </source>
</evidence>
<accession>A0AAD5UM77</accession>
<keyword evidence="2" id="KW-0805">Transcription regulation</keyword>
<evidence type="ECO:0000256" key="5">
    <source>
        <dbReference type="SAM" id="MobiDB-lite"/>
    </source>
</evidence>
<feature type="compositionally biased region" description="Basic residues" evidence="5">
    <location>
        <begin position="231"/>
        <end position="240"/>
    </location>
</feature>
<dbReference type="Proteomes" id="UP001210925">
    <property type="component" value="Unassembled WGS sequence"/>
</dbReference>
<feature type="compositionally biased region" description="Basic and acidic residues" evidence="5">
    <location>
        <begin position="251"/>
        <end position="261"/>
    </location>
</feature>
<organism evidence="7 8">
    <name type="scientific">Boothiomyces macroporosus</name>
    <dbReference type="NCBI Taxonomy" id="261099"/>
    <lineage>
        <taxon>Eukaryota</taxon>
        <taxon>Fungi</taxon>
        <taxon>Fungi incertae sedis</taxon>
        <taxon>Chytridiomycota</taxon>
        <taxon>Chytridiomycota incertae sedis</taxon>
        <taxon>Chytridiomycetes</taxon>
        <taxon>Rhizophydiales</taxon>
        <taxon>Terramycetaceae</taxon>
        <taxon>Boothiomyces</taxon>
    </lineage>
</organism>